<evidence type="ECO:0000256" key="4">
    <source>
        <dbReference type="ARBA" id="ARBA00022729"/>
    </source>
</evidence>
<dbReference type="GO" id="GO:0005576">
    <property type="term" value="C:extracellular region"/>
    <property type="evidence" value="ECO:0007669"/>
    <property type="project" value="UniProtKB-SubCell"/>
</dbReference>
<dbReference type="SUPFAM" id="SSF57501">
    <property type="entry name" value="Cystine-knot cytokines"/>
    <property type="match status" value="1"/>
</dbReference>
<dbReference type="Proteomes" id="UP000230750">
    <property type="component" value="Unassembled WGS sequence"/>
</dbReference>
<gene>
    <name evidence="5" type="ORF">BSL78_27094</name>
</gene>
<keyword evidence="4" id="KW-0732">Signal</keyword>
<dbReference type="EMBL" id="MRZV01001750">
    <property type="protein sequence ID" value="PIK36076.1"/>
    <property type="molecule type" value="Genomic_DNA"/>
</dbReference>
<comment type="caution">
    <text evidence="5">The sequence shown here is derived from an EMBL/GenBank/DDBJ whole genome shotgun (WGS) entry which is preliminary data.</text>
</comment>
<dbReference type="Gene3D" id="2.10.90.10">
    <property type="entry name" value="Cystine-knot cytokines"/>
    <property type="match status" value="1"/>
</dbReference>
<dbReference type="InterPro" id="IPR010345">
    <property type="entry name" value="IL-17_fam"/>
</dbReference>
<evidence type="ECO:0000256" key="1">
    <source>
        <dbReference type="ARBA" id="ARBA00004613"/>
    </source>
</evidence>
<comment type="subcellular location">
    <subcellularLocation>
        <location evidence="1">Secreted</location>
    </subcellularLocation>
</comment>
<dbReference type="AlphaFoldDB" id="A0A2G8JJZ4"/>
<protein>
    <submittedName>
        <fullName evidence="5">Putative interleukin 17-like protein</fullName>
    </submittedName>
</protein>
<dbReference type="InterPro" id="IPR029034">
    <property type="entry name" value="Cystine-knot_cytokine"/>
</dbReference>
<name>A0A2G8JJZ4_STIJA</name>
<reference evidence="5 6" key="1">
    <citation type="journal article" date="2017" name="PLoS Biol.">
        <title>The sea cucumber genome provides insights into morphological evolution and visceral regeneration.</title>
        <authorList>
            <person name="Zhang X."/>
            <person name="Sun L."/>
            <person name="Yuan J."/>
            <person name="Sun Y."/>
            <person name="Gao Y."/>
            <person name="Zhang L."/>
            <person name="Li S."/>
            <person name="Dai H."/>
            <person name="Hamel J.F."/>
            <person name="Liu C."/>
            <person name="Yu Y."/>
            <person name="Liu S."/>
            <person name="Lin W."/>
            <person name="Guo K."/>
            <person name="Jin S."/>
            <person name="Xu P."/>
            <person name="Storey K.B."/>
            <person name="Huan P."/>
            <person name="Zhang T."/>
            <person name="Zhou Y."/>
            <person name="Zhang J."/>
            <person name="Lin C."/>
            <person name="Li X."/>
            <person name="Xing L."/>
            <person name="Huo D."/>
            <person name="Sun M."/>
            <person name="Wang L."/>
            <person name="Mercier A."/>
            <person name="Li F."/>
            <person name="Yang H."/>
            <person name="Xiang J."/>
        </authorList>
    </citation>
    <scope>NUCLEOTIDE SEQUENCE [LARGE SCALE GENOMIC DNA]</scope>
    <source>
        <strain evidence="5">Shaxun</strain>
        <tissue evidence="5">Muscle</tissue>
    </source>
</reference>
<proteinExistence type="inferred from homology"/>
<accession>A0A2G8JJZ4</accession>
<keyword evidence="3" id="KW-0964">Secreted</keyword>
<dbReference type="Pfam" id="PF06083">
    <property type="entry name" value="IL17"/>
    <property type="match status" value="1"/>
</dbReference>
<evidence type="ECO:0000313" key="5">
    <source>
        <dbReference type="EMBL" id="PIK36076.1"/>
    </source>
</evidence>
<evidence type="ECO:0000256" key="2">
    <source>
        <dbReference type="ARBA" id="ARBA00007236"/>
    </source>
</evidence>
<evidence type="ECO:0000313" key="6">
    <source>
        <dbReference type="Proteomes" id="UP000230750"/>
    </source>
</evidence>
<organism evidence="5 6">
    <name type="scientific">Stichopus japonicus</name>
    <name type="common">Sea cucumber</name>
    <dbReference type="NCBI Taxonomy" id="307972"/>
    <lineage>
        <taxon>Eukaryota</taxon>
        <taxon>Metazoa</taxon>
        <taxon>Echinodermata</taxon>
        <taxon>Eleutherozoa</taxon>
        <taxon>Echinozoa</taxon>
        <taxon>Holothuroidea</taxon>
        <taxon>Aspidochirotacea</taxon>
        <taxon>Aspidochirotida</taxon>
        <taxon>Stichopodidae</taxon>
        <taxon>Apostichopus</taxon>
    </lineage>
</organism>
<dbReference type="GO" id="GO:0005125">
    <property type="term" value="F:cytokine activity"/>
    <property type="evidence" value="ECO:0007669"/>
    <property type="project" value="InterPro"/>
</dbReference>
<keyword evidence="6" id="KW-1185">Reference proteome</keyword>
<sequence>MAQNNTFLPITVLVLLAASGTLSFILVDVLEPIASLAAMRTSDLQPSLTEKRADLRTWLNSQQTSCPLTANPNGDVIISSCPWETVQHNDHHRRPATISKAVCQCPGCLMDMGNGSSTQGTCREIIRPMKVLRKVRLVNETRDYHYMLDIELVPVGCTCSKVDPIISRSAHTA</sequence>
<evidence type="ECO:0000256" key="3">
    <source>
        <dbReference type="ARBA" id="ARBA00022525"/>
    </source>
</evidence>
<comment type="similarity">
    <text evidence="2">Belongs to the IL-17 family.</text>
</comment>